<dbReference type="EMBL" id="UINC01050536">
    <property type="protein sequence ID" value="SVB63607.1"/>
    <property type="molecule type" value="Genomic_DNA"/>
</dbReference>
<sequence>KRCITEMKWTSSTLSESESIMETDVEGTWIEKYMTFRQDHSDKLHLTDAHFLAEILIVGERDFDEVSASLFSNDSSMPLVTYSGSDKIAFSQAPYFYNRKSKSFDDLDTLEEMHPSSDKYVWEIRGPNGFIRLEPIRIGGSQAITQIPKASTIRLNQNKIAINDYMNIDPNTDLIIEWDPFENGTDFDGNGWDDIMFVLVSNCYGEIILTGGAAATDDPFISCHDVSALLPKERMNAGEEYTVFISQVKLVDQNHSNGIHQVACNSFATELSISTAGNSTHQKESPLVRPAQHLWSRKTIGNDMESWPTLVDFY</sequence>
<evidence type="ECO:0000313" key="1">
    <source>
        <dbReference type="EMBL" id="SVB63607.1"/>
    </source>
</evidence>
<dbReference type="AlphaFoldDB" id="A0A382FNB9"/>
<name>A0A382FNB9_9ZZZZ</name>
<organism evidence="1">
    <name type="scientific">marine metagenome</name>
    <dbReference type="NCBI Taxonomy" id="408172"/>
    <lineage>
        <taxon>unclassified sequences</taxon>
        <taxon>metagenomes</taxon>
        <taxon>ecological metagenomes</taxon>
    </lineage>
</organism>
<gene>
    <name evidence="1" type="ORF">METZ01_LOCUS216461</name>
</gene>
<reference evidence="1" key="1">
    <citation type="submission" date="2018-05" db="EMBL/GenBank/DDBJ databases">
        <authorList>
            <person name="Lanie J.A."/>
            <person name="Ng W.-L."/>
            <person name="Kazmierczak K.M."/>
            <person name="Andrzejewski T.M."/>
            <person name="Davidsen T.M."/>
            <person name="Wayne K.J."/>
            <person name="Tettelin H."/>
            <person name="Glass J.I."/>
            <person name="Rusch D."/>
            <person name="Podicherti R."/>
            <person name="Tsui H.-C.T."/>
            <person name="Winkler M.E."/>
        </authorList>
    </citation>
    <scope>NUCLEOTIDE SEQUENCE</scope>
</reference>
<protein>
    <submittedName>
        <fullName evidence="1">Uncharacterized protein</fullName>
    </submittedName>
</protein>
<proteinExistence type="predicted"/>
<feature type="non-terminal residue" evidence="1">
    <location>
        <position position="1"/>
    </location>
</feature>
<accession>A0A382FNB9</accession>